<feature type="domain" description="ATXR3 C-terminal" evidence="2">
    <location>
        <begin position="1"/>
        <end position="322"/>
    </location>
</feature>
<keyword evidence="4" id="KW-1185">Reference proteome</keyword>
<gene>
    <name evidence="3" type="ORF">HUJ06_001103</name>
</gene>
<proteinExistence type="predicted"/>
<sequence length="341" mass="39075">MLEACDLTSVFEEDYIDLGRAGLGTCLLAGLPDWLIAYSARLVRFINFERTKLPEEILRHNLEEKRKFFLDISEEVEKNEAEIQAEGVYNQRLQNLALTLDKVRYVMRSVFGDPIKAPPPLEKLSPEAVVSVLWKGEGSLVEELVQCMAPHMEEGLLNDLKEKIRHDPSGSVDLRRELQKSLLWLRDEIRSLPCTYKCRHDAAADLIHLYAYTKYFFRVRAYRTVTSPPVYISLLDLGPKYTDKLGSGFQEYCKTYGENYCLGQLIYWHNQANADPDCSLGRARRGCLLLPDIASFCAKVQKPSHRQRVYGPRTRRFMLAGIPDGNHANDPDGKIPHKFHI</sequence>
<evidence type="ECO:0000259" key="2">
    <source>
        <dbReference type="Pfam" id="PF19633"/>
    </source>
</evidence>
<dbReference type="Pfam" id="PF19633">
    <property type="entry name" value="SDG2_C"/>
    <property type="match status" value="1"/>
</dbReference>
<dbReference type="PANTHER" id="PTHR46655:SF1">
    <property type="entry name" value="HISTONE-LYSINE N-METHYLTRANSFERASE ATXR3"/>
    <property type="match status" value="1"/>
</dbReference>
<reference evidence="3 4" key="1">
    <citation type="journal article" date="2020" name="Mol. Biol. Evol.">
        <title>Distinct Expression and Methylation Patterns for Genes with Different Fates following a Single Whole-Genome Duplication in Flowering Plants.</title>
        <authorList>
            <person name="Shi T."/>
            <person name="Rahmani R.S."/>
            <person name="Gugger P.F."/>
            <person name="Wang M."/>
            <person name="Li H."/>
            <person name="Zhang Y."/>
            <person name="Li Z."/>
            <person name="Wang Q."/>
            <person name="Van de Peer Y."/>
            <person name="Marchal K."/>
            <person name="Chen J."/>
        </authorList>
    </citation>
    <scope>NUCLEOTIDE SEQUENCE [LARGE SCALE GENOMIC DNA]</scope>
    <source>
        <tissue evidence="3">Leaf</tissue>
    </source>
</reference>
<evidence type="ECO:0000313" key="4">
    <source>
        <dbReference type="Proteomes" id="UP000607653"/>
    </source>
</evidence>
<comment type="caution">
    <text evidence="3">The sequence shown here is derived from an EMBL/GenBank/DDBJ whole genome shotgun (WGS) entry which is preliminary data.</text>
</comment>
<evidence type="ECO:0000256" key="1">
    <source>
        <dbReference type="SAM" id="MobiDB-lite"/>
    </source>
</evidence>
<organism evidence="3 4">
    <name type="scientific">Nelumbo nucifera</name>
    <name type="common">Sacred lotus</name>
    <dbReference type="NCBI Taxonomy" id="4432"/>
    <lineage>
        <taxon>Eukaryota</taxon>
        <taxon>Viridiplantae</taxon>
        <taxon>Streptophyta</taxon>
        <taxon>Embryophyta</taxon>
        <taxon>Tracheophyta</taxon>
        <taxon>Spermatophyta</taxon>
        <taxon>Magnoliopsida</taxon>
        <taxon>Proteales</taxon>
        <taxon>Nelumbonaceae</taxon>
        <taxon>Nelumbo</taxon>
    </lineage>
</organism>
<accession>A0A822ZE78</accession>
<name>A0A822ZE78_NELNU</name>
<dbReference type="Proteomes" id="UP000607653">
    <property type="component" value="Unassembled WGS sequence"/>
</dbReference>
<feature type="region of interest" description="Disordered" evidence="1">
    <location>
        <begin position="321"/>
        <end position="341"/>
    </location>
</feature>
<dbReference type="EMBL" id="DUZY01000006">
    <property type="protein sequence ID" value="DAD42873.1"/>
    <property type="molecule type" value="Genomic_DNA"/>
</dbReference>
<evidence type="ECO:0000313" key="3">
    <source>
        <dbReference type="EMBL" id="DAD42873.1"/>
    </source>
</evidence>
<dbReference type="PANTHER" id="PTHR46655">
    <property type="entry name" value="HISTONE-LYSINE N-METHYLTRANSFERASE ATXR3"/>
    <property type="match status" value="1"/>
</dbReference>
<dbReference type="AlphaFoldDB" id="A0A822ZE78"/>
<dbReference type="InterPro" id="IPR045606">
    <property type="entry name" value="ATXR3_C"/>
</dbReference>
<protein>
    <recommendedName>
        <fullName evidence="2">ATXR3 C-terminal domain-containing protein</fullName>
    </recommendedName>
</protein>